<dbReference type="EMBL" id="BJNN01000127">
    <property type="protein sequence ID" value="GEC64607.1"/>
    <property type="molecule type" value="Genomic_DNA"/>
</dbReference>
<evidence type="ECO:0000313" key="1">
    <source>
        <dbReference type="EMBL" id="GEC64607.1"/>
    </source>
</evidence>
<organism evidence="1 2">
    <name type="scientific">Novacetimonas hansenii</name>
    <name type="common">Komagataeibacter hansenii</name>
    <dbReference type="NCBI Taxonomy" id="436"/>
    <lineage>
        <taxon>Bacteria</taxon>
        <taxon>Pseudomonadati</taxon>
        <taxon>Pseudomonadota</taxon>
        <taxon>Alphaproteobacteria</taxon>
        <taxon>Acetobacterales</taxon>
        <taxon>Acetobacteraceae</taxon>
        <taxon>Novacetimonas</taxon>
    </lineage>
</organism>
<keyword evidence="2" id="KW-1185">Reference proteome</keyword>
<name>A0ABQ0SJL0_NOVHA</name>
<comment type="caution">
    <text evidence="1">The sequence shown here is derived from an EMBL/GenBank/DDBJ whole genome shotgun (WGS) entry which is preliminary data.</text>
</comment>
<dbReference type="Proteomes" id="UP000319478">
    <property type="component" value="Unassembled WGS sequence"/>
</dbReference>
<gene>
    <name evidence="1" type="ORF">GHA01_24560</name>
</gene>
<accession>A0ABQ0SJL0</accession>
<evidence type="ECO:0000313" key="2">
    <source>
        <dbReference type="Proteomes" id="UP000319478"/>
    </source>
</evidence>
<protein>
    <submittedName>
        <fullName evidence="1">Uncharacterized protein</fullName>
    </submittedName>
</protein>
<proteinExistence type="predicted"/>
<dbReference type="RefSeq" id="WP_048859109.1">
    <property type="nucleotide sequence ID" value="NZ_BJNN01000127.1"/>
</dbReference>
<sequence>MTNDVFKQAGKYAIEFMAEQAELTPEEMAQAIENDFKADGNGSYRRFVKLMVTAQERFSSK</sequence>
<reference evidence="1 2" key="1">
    <citation type="submission" date="2019-06" db="EMBL/GenBank/DDBJ databases">
        <title>Whole genome shotgun sequence of Komagataeibacter hansenii NBRC 14820.</title>
        <authorList>
            <person name="Hosoyama A."/>
            <person name="Uohara A."/>
            <person name="Ohji S."/>
            <person name="Ichikawa N."/>
        </authorList>
    </citation>
    <scope>NUCLEOTIDE SEQUENCE [LARGE SCALE GENOMIC DNA]</scope>
    <source>
        <strain evidence="1 2">NBRC 14820</strain>
    </source>
</reference>